<comment type="catalytic activity">
    <reaction evidence="35">
        <text>N(omega)-methyl-L-arginine + glyoxylate = 5-(3-methylguanidino)-2-oxopentanoate + glycine</text>
        <dbReference type="Rhea" id="RHEA:77323"/>
        <dbReference type="ChEBI" id="CHEBI:36655"/>
        <dbReference type="ChEBI" id="CHEBI:57305"/>
        <dbReference type="ChEBI" id="CHEBI:114953"/>
        <dbReference type="ChEBI" id="CHEBI:197314"/>
    </reaction>
</comment>
<dbReference type="PANTHER" id="PTHR45688:SF3">
    <property type="entry name" value="ALANINE--GLYOXYLATE AMINOTRANSFERASE 2, MITOCHONDRIAL"/>
    <property type="match status" value="1"/>
</dbReference>
<evidence type="ECO:0000313" key="41">
    <source>
        <dbReference type="Proteomes" id="UP000285301"/>
    </source>
</evidence>
<comment type="catalytic activity">
    <reaction evidence="34">
        <text>N(omega),N(omega)-dimethyl-L-arginine + 2-oxobutanoate = 5-(3,3-dimethylguanidino)-2-oxopentanoate + (2S)-2-aminobutanoate</text>
        <dbReference type="Rhea" id="RHEA:77351"/>
        <dbReference type="ChEBI" id="CHEBI:16763"/>
        <dbReference type="ChEBI" id="CHEBI:58326"/>
        <dbReference type="ChEBI" id="CHEBI:74359"/>
        <dbReference type="ChEBI" id="CHEBI:197301"/>
    </reaction>
</comment>
<evidence type="ECO:0000256" key="15">
    <source>
        <dbReference type="ARBA" id="ARBA00041845"/>
    </source>
</evidence>
<evidence type="ECO:0000256" key="34">
    <source>
        <dbReference type="ARBA" id="ARBA00048560"/>
    </source>
</evidence>
<evidence type="ECO:0000256" key="35">
    <source>
        <dbReference type="ARBA" id="ARBA00048760"/>
    </source>
</evidence>
<feature type="non-terminal residue" evidence="39">
    <location>
        <position position="1"/>
    </location>
</feature>
<comment type="caution">
    <text evidence="39">The sequence shown here is derived from an EMBL/GenBank/DDBJ whole genome shotgun (WGS) entry which is preliminary data.</text>
</comment>
<keyword evidence="7" id="KW-0808">Transferase</keyword>
<comment type="catalytic activity">
    <reaction evidence="20">
        <text>(R)-3-amino-2-methylpropanoate + pyruvate = 2-methyl-3-oxopropanoate + L-alanine</text>
        <dbReference type="Rhea" id="RHEA:18393"/>
        <dbReference type="ChEBI" id="CHEBI:15361"/>
        <dbReference type="ChEBI" id="CHEBI:57700"/>
        <dbReference type="ChEBI" id="CHEBI:57731"/>
        <dbReference type="ChEBI" id="CHEBI:57972"/>
        <dbReference type="EC" id="2.6.1.40"/>
    </reaction>
    <physiologicalReaction direction="left-to-right" evidence="20">
        <dbReference type="Rhea" id="RHEA:18394"/>
    </physiologicalReaction>
</comment>
<dbReference type="OrthoDB" id="10261433at2759"/>
<keyword evidence="41" id="KW-1185">Reference proteome</keyword>
<comment type="catalytic activity">
    <reaction evidence="19">
        <text>(2S)-2-aminobutanoate + glyoxylate = 2-oxobutanoate + glycine</text>
        <dbReference type="Rhea" id="RHEA:77339"/>
        <dbReference type="ChEBI" id="CHEBI:16763"/>
        <dbReference type="ChEBI" id="CHEBI:36655"/>
        <dbReference type="ChEBI" id="CHEBI:57305"/>
        <dbReference type="ChEBI" id="CHEBI:74359"/>
    </reaction>
</comment>
<evidence type="ECO:0000313" key="39">
    <source>
        <dbReference type="EMBL" id="RWS12041.1"/>
    </source>
</evidence>
<comment type="catalytic activity">
    <reaction evidence="31">
        <text>N(omega),N(omega)-dimethyl-L-arginine + glyoxylate = 5-(3,3-dimethylguanidino)-2-oxopentanoate + glycine</text>
        <dbReference type="Rhea" id="RHEA:77311"/>
        <dbReference type="ChEBI" id="CHEBI:36655"/>
        <dbReference type="ChEBI" id="CHEBI:57305"/>
        <dbReference type="ChEBI" id="CHEBI:58326"/>
        <dbReference type="ChEBI" id="CHEBI:197301"/>
    </reaction>
</comment>
<evidence type="ECO:0000256" key="5">
    <source>
        <dbReference type="ARBA" id="ARBA00013049"/>
    </source>
</evidence>
<comment type="catalytic activity">
    <reaction evidence="21">
        <text>N(omega),N(omega)-dimethyl-L-arginine + oxaloacetate = 5-(3,3-dimethylguanidino)-2-oxopentanoate + L-aspartate</text>
        <dbReference type="Rhea" id="RHEA:77343"/>
        <dbReference type="ChEBI" id="CHEBI:16452"/>
        <dbReference type="ChEBI" id="CHEBI:29991"/>
        <dbReference type="ChEBI" id="CHEBI:58326"/>
        <dbReference type="ChEBI" id="CHEBI:197301"/>
    </reaction>
</comment>
<comment type="similarity">
    <text evidence="3">Belongs to the class-III pyridoxal-phosphate-dependent aminotransferase family.</text>
</comment>
<evidence type="ECO:0000256" key="27">
    <source>
        <dbReference type="ARBA" id="ARBA00043826"/>
    </source>
</evidence>
<sequence>LSTIETIITSSRATVECIVLGFIRKNTRRITGYLLEDSTGDVPIEFSGDVQYQHPIILENSFVLIEGIYYNEEDVLVISKIGYPPPKIHEKQSSHEIASHIDARMFVILRDIHLDDADTFQKLRILLTGYDSLESCPDCFVLIGPFCYEEVSTDYSRSKNSGPELPYCDFQPKSSKPAFKSSPIEANKHNVNRCLAELYTNKMVLTQGHMQYVWDNSGKRYLDMFSGIVTISVGHCHPKLVDVISAQSKKLWHLSRAYVYEEIYEFSSKLARRLPSSLSTIFLCNSGSEANDLALILARLHTRSFDVVALRNAYHGCSLAVMGLTGISSWKFPLPTSFGIHHTTNPDPYRGKYGGKACRDSQFQVQRDCICAPNECLACNHYIEDLQDLLNTIAPSKGIAGFIAESIQGVGGVVQYPKDFLKKAYQLIKQRGGVFIIDEVQTGFGRTGSNFWGFQNHNVTPDIVTMAKGIGNGFPLAAVATTPEIASVMEEALYFNTFGGNPLASVVGSKVLDIIDEEMLQQNSYHLGARMMVGLKSLMNRYENVIGDIRGKGLMIGIDLINDQKSQTPMEKADVNAILEDCKNMGLLIGKGGSFGNVLRIKPPMCVNDADIQFALEVLKISFENHLSRKKGKIQ</sequence>
<evidence type="ECO:0000256" key="10">
    <source>
        <dbReference type="ARBA" id="ARBA00023128"/>
    </source>
</evidence>
<organism evidence="39 41">
    <name type="scientific">Dinothrombium tinctorium</name>
    <dbReference type="NCBI Taxonomy" id="1965070"/>
    <lineage>
        <taxon>Eukaryota</taxon>
        <taxon>Metazoa</taxon>
        <taxon>Ecdysozoa</taxon>
        <taxon>Arthropoda</taxon>
        <taxon>Chelicerata</taxon>
        <taxon>Arachnida</taxon>
        <taxon>Acari</taxon>
        <taxon>Acariformes</taxon>
        <taxon>Trombidiformes</taxon>
        <taxon>Prostigmata</taxon>
        <taxon>Anystina</taxon>
        <taxon>Parasitengona</taxon>
        <taxon>Trombidioidea</taxon>
        <taxon>Trombidiidae</taxon>
        <taxon>Dinothrombium</taxon>
    </lineage>
</organism>
<dbReference type="InterPro" id="IPR049704">
    <property type="entry name" value="Aminotrans_3_PPA_site"/>
</dbReference>
<evidence type="ECO:0000256" key="28">
    <source>
        <dbReference type="ARBA" id="ARBA00044055"/>
    </source>
</evidence>
<dbReference type="Pfam" id="PF00202">
    <property type="entry name" value="Aminotran_3"/>
    <property type="match status" value="1"/>
</dbReference>
<comment type="catalytic activity">
    <reaction evidence="33">
        <text>2-oxohexanoate + N(omega),N(omega)-dimethyl-L-arginine = L-2-aminohexanoate + 5-(3,3-dimethylguanidino)-2-oxopentanoate</text>
        <dbReference type="Rhea" id="RHEA:77363"/>
        <dbReference type="ChEBI" id="CHEBI:35177"/>
        <dbReference type="ChEBI" id="CHEBI:58326"/>
        <dbReference type="ChEBI" id="CHEBI:58455"/>
        <dbReference type="ChEBI" id="CHEBI:197301"/>
    </reaction>
</comment>
<dbReference type="GO" id="GO:0005739">
    <property type="term" value="C:mitochondrion"/>
    <property type="evidence" value="ECO:0007669"/>
    <property type="project" value="UniProtKB-SubCell"/>
</dbReference>
<name>A0A3S3SBY3_9ACAR</name>
<evidence type="ECO:0000256" key="23">
    <source>
        <dbReference type="ARBA" id="ARBA00043758"/>
    </source>
</evidence>
<keyword evidence="6" id="KW-0032">Aminotransferase</keyword>
<dbReference type="EC" id="2.6.1.44" evidence="5"/>
<dbReference type="GO" id="GO:0019481">
    <property type="term" value="P:L-alanine catabolic process, by transamination"/>
    <property type="evidence" value="ECO:0007669"/>
    <property type="project" value="TreeGrafter"/>
</dbReference>
<evidence type="ECO:0000256" key="6">
    <source>
        <dbReference type="ARBA" id="ARBA00022576"/>
    </source>
</evidence>
<dbReference type="GO" id="GO:0030170">
    <property type="term" value="F:pyridoxal phosphate binding"/>
    <property type="evidence" value="ECO:0007669"/>
    <property type="project" value="InterPro"/>
</dbReference>
<evidence type="ECO:0000256" key="37">
    <source>
        <dbReference type="ARBA" id="ARBA00049480"/>
    </source>
</evidence>
<evidence type="ECO:0000256" key="3">
    <source>
        <dbReference type="ARBA" id="ARBA00008954"/>
    </source>
</evidence>
<evidence type="ECO:0000256" key="30">
    <source>
        <dbReference type="ARBA" id="ARBA00044258"/>
    </source>
</evidence>
<dbReference type="PANTHER" id="PTHR45688">
    <property type="match status" value="1"/>
</dbReference>
<dbReference type="SUPFAM" id="SSF53383">
    <property type="entry name" value="PLP-dependent transferases"/>
    <property type="match status" value="1"/>
</dbReference>
<dbReference type="GO" id="GO:0008453">
    <property type="term" value="F:alanine-glyoxylate transaminase activity"/>
    <property type="evidence" value="ECO:0007669"/>
    <property type="project" value="UniProtKB-EC"/>
</dbReference>
<evidence type="ECO:0000256" key="31">
    <source>
        <dbReference type="ARBA" id="ARBA00047892"/>
    </source>
</evidence>
<dbReference type="GO" id="GO:0016223">
    <property type="term" value="F:beta-alanine:pyruvate transaminase activity"/>
    <property type="evidence" value="ECO:0007669"/>
    <property type="project" value="UniProtKB-EC"/>
</dbReference>
<dbReference type="CDD" id="cd00610">
    <property type="entry name" value="OAT_like"/>
    <property type="match status" value="1"/>
</dbReference>
<comment type="catalytic activity">
    <reaction evidence="27">
        <text>2-oxopentanoate + N(omega),N(omega)-dimethyl-L-arginine = 5-(3,3-dimethylguanidino)-2-oxopentanoate + L-2-aminopentanoate</text>
        <dbReference type="Rhea" id="RHEA:77359"/>
        <dbReference type="ChEBI" id="CHEBI:28644"/>
        <dbReference type="ChEBI" id="CHEBI:58326"/>
        <dbReference type="ChEBI" id="CHEBI:58441"/>
        <dbReference type="ChEBI" id="CHEBI:197301"/>
    </reaction>
</comment>
<comment type="catalytic activity">
    <reaction evidence="32">
        <text>L-ornithine + glyoxylate = 5-amino-2-oxopentanoate + glycine</text>
        <dbReference type="Rhea" id="RHEA:77331"/>
        <dbReference type="ChEBI" id="CHEBI:36655"/>
        <dbReference type="ChEBI" id="CHEBI:46911"/>
        <dbReference type="ChEBI" id="CHEBI:57305"/>
        <dbReference type="ChEBI" id="CHEBI:58802"/>
    </reaction>
</comment>
<evidence type="ECO:0000256" key="14">
    <source>
        <dbReference type="ARBA" id="ARBA00041662"/>
    </source>
</evidence>
<dbReference type="InterPro" id="IPR015422">
    <property type="entry name" value="PyrdxlP-dep_Trfase_small"/>
</dbReference>
<evidence type="ECO:0000256" key="22">
    <source>
        <dbReference type="ARBA" id="ARBA00043751"/>
    </source>
</evidence>
<comment type="cofactor">
    <cofactor evidence="1">
        <name>pyridoxal 5'-phosphate</name>
        <dbReference type="ChEBI" id="CHEBI:597326"/>
    </cofactor>
</comment>
<dbReference type="Gene3D" id="3.90.1150.10">
    <property type="entry name" value="Aspartate Aminotransferase, domain 1"/>
    <property type="match status" value="1"/>
</dbReference>
<comment type="catalytic activity">
    <reaction evidence="25">
        <text>N(omega),N('omega)-dimethyl-L-arginine + pyruvate = 5-(3,3'-dimethylguanidino)-2-oxopentanoate + L-alanine</text>
        <dbReference type="Rhea" id="RHEA:77307"/>
        <dbReference type="ChEBI" id="CHEBI:15361"/>
        <dbReference type="ChEBI" id="CHEBI:57972"/>
        <dbReference type="ChEBI" id="CHEBI:197308"/>
        <dbReference type="ChEBI" id="CHEBI:197310"/>
    </reaction>
</comment>
<evidence type="ECO:0000256" key="16">
    <source>
        <dbReference type="ARBA" id="ARBA00042611"/>
    </source>
</evidence>
<protein>
    <recommendedName>
        <fullName evidence="13">Alanine--glyoxylate aminotransferase 2, mitochondrial</fullName>
        <ecNumber evidence="28">2.6.1.18</ecNumber>
        <ecNumber evidence="12">2.6.1.40</ecNumber>
        <ecNumber evidence="5">2.6.1.44</ecNumber>
    </recommendedName>
    <alternativeName>
        <fullName evidence="14">(R)-3-amino-2-methylpropionate--pyruvate transaminase</fullName>
    </alternativeName>
    <alternativeName>
        <fullName evidence="16">Beta-ALAAT II</fullName>
    </alternativeName>
    <alternativeName>
        <fullName evidence="17">Beta-alanine-pyruvate aminotransferase</fullName>
    </alternativeName>
    <alternativeName>
        <fullName evidence="30">D-3-aminoisobutyrate-pyruvate aminotransferase</fullName>
    </alternativeName>
    <alternativeName>
        <fullName evidence="15">D-AIBAT</fullName>
    </alternativeName>
    <alternativeName>
        <fullName evidence="29">D-beta-aminoisobutyrate-pyruvate aminotransferase</fullName>
    </alternativeName>
</protein>
<evidence type="ECO:0000256" key="24">
    <source>
        <dbReference type="ARBA" id="ARBA00043777"/>
    </source>
</evidence>
<evidence type="ECO:0000256" key="2">
    <source>
        <dbReference type="ARBA" id="ARBA00004173"/>
    </source>
</evidence>
<evidence type="ECO:0000256" key="8">
    <source>
        <dbReference type="ARBA" id="ARBA00022898"/>
    </source>
</evidence>
<evidence type="ECO:0000256" key="18">
    <source>
        <dbReference type="ARBA" id="ARBA00043669"/>
    </source>
</evidence>
<evidence type="ECO:0000256" key="4">
    <source>
        <dbReference type="ARBA" id="ARBA00011881"/>
    </source>
</evidence>
<evidence type="ECO:0000256" key="25">
    <source>
        <dbReference type="ARBA" id="ARBA00043798"/>
    </source>
</evidence>
<comment type="catalytic activity">
    <reaction evidence="26">
        <text>3-oxopropanoate + L-alanine = beta-alanine + pyruvate</text>
        <dbReference type="Rhea" id="RHEA:14077"/>
        <dbReference type="ChEBI" id="CHEBI:15361"/>
        <dbReference type="ChEBI" id="CHEBI:33190"/>
        <dbReference type="ChEBI" id="CHEBI:57966"/>
        <dbReference type="ChEBI" id="CHEBI:57972"/>
        <dbReference type="EC" id="2.6.1.18"/>
    </reaction>
    <physiologicalReaction direction="right-to-left" evidence="26">
        <dbReference type="Rhea" id="RHEA:14079"/>
    </physiologicalReaction>
</comment>
<dbReference type="FunFam" id="3.40.640.10:FF:000055">
    <property type="entry name" value="Alanine--glyoxylate aminotransferase 2, mitochondrial"/>
    <property type="match status" value="1"/>
</dbReference>
<comment type="catalytic activity">
    <reaction evidence="37">
        <text>N(omega),N('omega)-dimethyl-L-arginine + glyoxylate = 5-(3,3'-dimethylguanidino)-2-oxopentanoate + glycine</text>
        <dbReference type="Rhea" id="RHEA:77315"/>
        <dbReference type="ChEBI" id="CHEBI:36655"/>
        <dbReference type="ChEBI" id="CHEBI:57305"/>
        <dbReference type="ChEBI" id="CHEBI:197308"/>
        <dbReference type="ChEBI" id="CHEBI:197310"/>
    </reaction>
</comment>
<evidence type="ECO:0000256" key="20">
    <source>
        <dbReference type="ARBA" id="ARBA00043726"/>
    </source>
</evidence>
<dbReference type="AlphaFoldDB" id="A0A3S3SBY3"/>
<evidence type="ECO:0000256" key="7">
    <source>
        <dbReference type="ARBA" id="ARBA00022679"/>
    </source>
</evidence>
<gene>
    <name evidence="40" type="ORF">B4U79_05290</name>
    <name evidence="39" type="ORF">B4U79_10888</name>
</gene>
<evidence type="ECO:0000256" key="12">
    <source>
        <dbReference type="ARBA" id="ARBA00039130"/>
    </source>
</evidence>
<comment type="catalytic activity">
    <reaction evidence="22">
        <text>2-oxobutanoate + L-alanine = (2S)-2-aminobutanoate + pyruvate</text>
        <dbReference type="Rhea" id="RHEA:77355"/>
        <dbReference type="ChEBI" id="CHEBI:15361"/>
        <dbReference type="ChEBI" id="CHEBI:16763"/>
        <dbReference type="ChEBI" id="CHEBI:57972"/>
        <dbReference type="ChEBI" id="CHEBI:74359"/>
        <dbReference type="EC" id="2.6.1.44"/>
    </reaction>
</comment>
<evidence type="ECO:0000256" key="9">
    <source>
        <dbReference type="ARBA" id="ARBA00022946"/>
    </source>
</evidence>
<evidence type="ECO:0000256" key="17">
    <source>
        <dbReference type="ARBA" id="ARBA00042669"/>
    </source>
</evidence>
<proteinExistence type="inferred from homology"/>
<comment type="subcellular location">
    <subcellularLocation>
        <location evidence="2">Mitochondrion</location>
    </subcellularLocation>
</comment>
<comment type="catalytic activity">
    <reaction evidence="23">
        <text>N(omega)-methyl-L-arginine + pyruvate = 5-(3-methylguanidino)-2-oxopentanoate + L-alanine</text>
        <dbReference type="Rhea" id="RHEA:77319"/>
        <dbReference type="ChEBI" id="CHEBI:15361"/>
        <dbReference type="ChEBI" id="CHEBI:57972"/>
        <dbReference type="ChEBI" id="CHEBI:114953"/>
        <dbReference type="ChEBI" id="CHEBI:197314"/>
    </reaction>
</comment>
<dbReference type="Proteomes" id="UP000285301">
    <property type="component" value="Unassembled WGS sequence"/>
</dbReference>
<dbReference type="InterPro" id="IPR015424">
    <property type="entry name" value="PyrdxlP-dep_Trfase"/>
</dbReference>
<evidence type="ECO:0000256" key="26">
    <source>
        <dbReference type="ARBA" id="ARBA00043825"/>
    </source>
</evidence>
<evidence type="ECO:0000256" key="19">
    <source>
        <dbReference type="ARBA" id="ARBA00043679"/>
    </source>
</evidence>
<evidence type="ECO:0000256" key="32">
    <source>
        <dbReference type="ARBA" id="ARBA00048264"/>
    </source>
</evidence>
<reference evidence="39" key="2">
    <citation type="submission" date="2018-11" db="EMBL/GenBank/DDBJ databases">
        <title>Trombidioid mite genomics.</title>
        <authorList>
            <person name="Dong X."/>
        </authorList>
    </citation>
    <scope>NUCLEOTIDE SEQUENCE</scope>
    <source>
        <strain evidence="39">UoL-WK</strain>
    </source>
</reference>
<dbReference type="GO" id="GO:0009436">
    <property type="term" value="P:glyoxylate catabolic process"/>
    <property type="evidence" value="ECO:0007669"/>
    <property type="project" value="TreeGrafter"/>
</dbReference>
<dbReference type="STRING" id="1965070.A0A3S3SBY3"/>
<dbReference type="InterPro" id="IPR015421">
    <property type="entry name" value="PyrdxlP-dep_Trfase_major"/>
</dbReference>
<evidence type="ECO:0000256" key="1">
    <source>
        <dbReference type="ARBA" id="ARBA00001933"/>
    </source>
</evidence>
<evidence type="ECO:0000256" key="11">
    <source>
        <dbReference type="ARBA" id="ARBA00033660"/>
    </source>
</evidence>
<comment type="function">
    <text evidence="38">Multifunctional aminotransferase with a broad substrate specificity. Catalyzes the conversion of glyoxylate to glycine using alanine as the amino donor. Catalyzes metabolism of not L- but the D-isomer of D-beta-aminoisobutyric acid to generate 2-methyl-3-oxopropanoate and alanine. Catalyzes the transfer of the amino group from beta-alanine to pyruvate to yield L-alanine and 3-oxopropanoate. Can metabolize NG-monomethyl-L-arginine (NMMA), asymmetric NG,NG-dimethyl-L-arginine (ADMA) and symmetric NG,N'G-dimethyl-L-arginine (SDMA). ADMA is a potent inhibitor of nitric-oxide (NO) synthase, and this activity provides mechanism through which the kidney regulates blood pressure.</text>
</comment>
<evidence type="ECO:0000256" key="33">
    <source>
        <dbReference type="ARBA" id="ARBA00048500"/>
    </source>
</evidence>
<dbReference type="Gene3D" id="3.40.640.10">
    <property type="entry name" value="Type I PLP-dependent aspartate aminotransferase-like (Major domain)"/>
    <property type="match status" value="1"/>
</dbReference>
<dbReference type="PROSITE" id="PS00600">
    <property type="entry name" value="AA_TRANSFER_CLASS_3"/>
    <property type="match status" value="1"/>
</dbReference>
<dbReference type="EMBL" id="NCKU01001467">
    <property type="protein sequence ID" value="RWS12041.1"/>
    <property type="molecule type" value="Genomic_DNA"/>
</dbReference>
<evidence type="ECO:0000256" key="38">
    <source>
        <dbReference type="ARBA" id="ARBA00058068"/>
    </source>
</evidence>
<dbReference type="GO" id="GO:0047305">
    <property type="term" value="F:(R)-3-amino-2-methylpropionate-pyruvate transaminase activity"/>
    <property type="evidence" value="ECO:0007669"/>
    <property type="project" value="UniProtKB-EC"/>
</dbReference>
<comment type="catalytic activity">
    <reaction evidence="18">
        <text>N(omega),N(omega)-dimethyl-L-arginine + pyruvate = 5-(3,3-dimethylguanidino)-2-oxopentanoate + L-alanine</text>
        <dbReference type="Rhea" id="RHEA:77303"/>
        <dbReference type="ChEBI" id="CHEBI:15361"/>
        <dbReference type="ChEBI" id="CHEBI:57972"/>
        <dbReference type="ChEBI" id="CHEBI:58326"/>
        <dbReference type="ChEBI" id="CHEBI:197301"/>
    </reaction>
</comment>
<dbReference type="InterPro" id="IPR005814">
    <property type="entry name" value="Aminotrans_3"/>
</dbReference>
<comment type="catalytic activity">
    <reaction evidence="36">
        <text>oxaloacetate + L-alanine = L-aspartate + pyruvate</text>
        <dbReference type="Rhea" id="RHEA:77347"/>
        <dbReference type="ChEBI" id="CHEBI:15361"/>
        <dbReference type="ChEBI" id="CHEBI:16452"/>
        <dbReference type="ChEBI" id="CHEBI:29991"/>
        <dbReference type="ChEBI" id="CHEBI:57972"/>
    </reaction>
</comment>
<keyword evidence="9" id="KW-0809">Transit peptide</keyword>
<keyword evidence="10" id="KW-0496">Mitochondrion</keyword>
<comment type="catalytic activity">
    <reaction evidence="11">
        <text>glyoxylate + L-alanine = glycine + pyruvate</text>
        <dbReference type="Rhea" id="RHEA:24248"/>
        <dbReference type="ChEBI" id="CHEBI:15361"/>
        <dbReference type="ChEBI" id="CHEBI:36655"/>
        <dbReference type="ChEBI" id="CHEBI:57305"/>
        <dbReference type="ChEBI" id="CHEBI:57972"/>
        <dbReference type="EC" id="2.6.1.44"/>
    </reaction>
    <physiologicalReaction direction="left-to-right" evidence="11">
        <dbReference type="Rhea" id="RHEA:24249"/>
    </physiologicalReaction>
</comment>
<keyword evidence="8" id="KW-0663">Pyridoxal phosphate</keyword>
<dbReference type="EMBL" id="NCKU01001443">
    <property type="protein sequence ID" value="RWS12101.1"/>
    <property type="molecule type" value="Genomic_DNA"/>
</dbReference>
<comment type="subunit">
    <text evidence="4">Homotetramer.</text>
</comment>
<reference evidence="39 41" key="1">
    <citation type="journal article" date="2018" name="Gigascience">
        <title>Genomes of trombidid mites reveal novel predicted allergens and laterally-transferred genes associated with secondary metabolism.</title>
        <authorList>
            <person name="Dong X."/>
            <person name="Chaisiri K."/>
            <person name="Xia D."/>
            <person name="Armstrong S.D."/>
            <person name="Fang Y."/>
            <person name="Donnelly M.J."/>
            <person name="Kadowaki T."/>
            <person name="McGarry J.W."/>
            <person name="Darby A.C."/>
            <person name="Makepeace B.L."/>
        </authorList>
    </citation>
    <scope>NUCLEOTIDE SEQUENCE [LARGE SCALE GENOMIC DNA]</scope>
    <source>
        <strain evidence="39">UoL-WK</strain>
    </source>
</reference>
<evidence type="ECO:0000256" key="29">
    <source>
        <dbReference type="ARBA" id="ARBA00044257"/>
    </source>
</evidence>
<accession>A0A3S3SBY3</accession>
<dbReference type="EC" id="2.6.1.18" evidence="28"/>
<evidence type="ECO:0000256" key="13">
    <source>
        <dbReference type="ARBA" id="ARBA00039862"/>
    </source>
</evidence>
<comment type="catalytic activity">
    <reaction evidence="24">
        <text>L-ornithine + pyruvate = 5-amino-2-oxopentanoate + L-alanine</text>
        <dbReference type="Rhea" id="RHEA:77327"/>
        <dbReference type="ChEBI" id="CHEBI:15361"/>
        <dbReference type="ChEBI" id="CHEBI:46911"/>
        <dbReference type="ChEBI" id="CHEBI:57972"/>
        <dbReference type="ChEBI" id="CHEBI:58802"/>
    </reaction>
</comment>
<dbReference type="EC" id="2.6.1.40" evidence="12"/>
<evidence type="ECO:0000256" key="21">
    <source>
        <dbReference type="ARBA" id="ARBA00043749"/>
    </source>
</evidence>
<evidence type="ECO:0000313" key="40">
    <source>
        <dbReference type="EMBL" id="RWS12101.1"/>
    </source>
</evidence>
<evidence type="ECO:0000256" key="36">
    <source>
        <dbReference type="ARBA" id="ARBA00048916"/>
    </source>
</evidence>